<dbReference type="EMBL" id="VSSQ01010374">
    <property type="protein sequence ID" value="MPM44165.1"/>
    <property type="molecule type" value="Genomic_DNA"/>
</dbReference>
<proteinExistence type="predicted"/>
<dbReference type="PIRSF" id="PIRSF001390">
    <property type="entry name" value="Dipicolinate_synth_subunit_B"/>
    <property type="match status" value="1"/>
</dbReference>
<dbReference type="Pfam" id="PF02441">
    <property type="entry name" value="Flavoprotein"/>
    <property type="match status" value="1"/>
</dbReference>
<name>A0A644ZTE7_9ZZZZ</name>
<evidence type="ECO:0000259" key="1">
    <source>
        <dbReference type="Pfam" id="PF02441"/>
    </source>
</evidence>
<dbReference type="EC" id="1.3.1.-" evidence="2"/>
<evidence type="ECO:0000313" key="2">
    <source>
        <dbReference type="EMBL" id="MPM44165.1"/>
    </source>
</evidence>
<dbReference type="NCBIfam" id="NF006161">
    <property type="entry name" value="PRK08305.1"/>
    <property type="match status" value="1"/>
</dbReference>
<keyword evidence="2" id="KW-0560">Oxidoreductase</keyword>
<dbReference type="InterPro" id="IPR014214">
    <property type="entry name" value="Dipicolinic_acid_synth_B"/>
</dbReference>
<feature type="domain" description="Flavoprotein" evidence="1">
    <location>
        <begin position="6"/>
        <end position="167"/>
    </location>
</feature>
<dbReference type="NCBIfam" id="TIGR02852">
    <property type="entry name" value="spore_dpaB"/>
    <property type="match status" value="1"/>
</dbReference>
<dbReference type="SUPFAM" id="SSF52507">
    <property type="entry name" value="Homo-oligomeric flavin-containing Cys decarboxylases, HFCD"/>
    <property type="match status" value="1"/>
</dbReference>
<gene>
    <name evidence="2" type="primary">dpaB_4</name>
    <name evidence="2" type="ORF">SDC9_90843</name>
</gene>
<organism evidence="2">
    <name type="scientific">bioreactor metagenome</name>
    <dbReference type="NCBI Taxonomy" id="1076179"/>
    <lineage>
        <taxon>unclassified sequences</taxon>
        <taxon>metagenomes</taxon>
        <taxon>ecological metagenomes</taxon>
    </lineage>
</organism>
<accession>A0A644ZTE7</accession>
<dbReference type="Gene3D" id="3.40.50.1950">
    <property type="entry name" value="Flavin prenyltransferase-like"/>
    <property type="match status" value="1"/>
</dbReference>
<reference evidence="2" key="1">
    <citation type="submission" date="2019-08" db="EMBL/GenBank/DDBJ databases">
        <authorList>
            <person name="Kucharzyk K."/>
            <person name="Murdoch R.W."/>
            <person name="Higgins S."/>
            <person name="Loffler F."/>
        </authorList>
    </citation>
    <scope>NUCLEOTIDE SEQUENCE</scope>
</reference>
<dbReference type="AlphaFoldDB" id="A0A644ZTE7"/>
<protein>
    <submittedName>
        <fullName evidence="2">Dipicolinate synthase subunit B</fullName>
        <ecNumber evidence="2">1.3.1.-</ecNumber>
    </submittedName>
</protein>
<dbReference type="InterPro" id="IPR003382">
    <property type="entry name" value="Flavoprotein"/>
</dbReference>
<comment type="caution">
    <text evidence="2">The sequence shown here is derived from an EMBL/GenBank/DDBJ whole genome shotgun (WGS) entry which is preliminary data.</text>
</comment>
<sequence length="195" mass="21056">MTISKKNVGIAITGSFCTFDKVFAQIERLVEENANVFTIFSENAQSMDTRFGNAHSFLAKAEGITGNKPILTITEAEKLGPNDLLDIIAVAPCTGNTLSKMANAITDTPVLMAVKGLLRNNKPIVIGISTNDALSNSLSNIGTLINKKNIYFIPFGQDNFINKPNSMIADYSLLIPTLEYAMDGKEIQPVVTAPD</sequence>
<dbReference type="GO" id="GO:0016491">
    <property type="term" value="F:oxidoreductase activity"/>
    <property type="evidence" value="ECO:0007669"/>
    <property type="project" value="UniProtKB-KW"/>
</dbReference>
<dbReference type="InterPro" id="IPR036551">
    <property type="entry name" value="Flavin_trans-like"/>
</dbReference>